<dbReference type="Proteomes" id="UP000184480">
    <property type="component" value="Unassembled WGS sequence"/>
</dbReference>
<gene>
    <name evidence="8" type="ORF">SAMN05444362_11565</name>
</gene>
<dbReference type="GO" id="GO:0016430">
    <property type="term" value="F:tRNA (adenine-N6)-methyltransferase activity"/>
    <property type="evidence" value="ECO:0007669"/>
    <property type="project" value="UniProtKB-UniRule"/>
</dbReference>
<keyword evidence="1 6" id="KW-0963">Cytoplasm</keyword>
<dbReference type="HAMAP" id="MF_01872">
    <property type="entry name" value="tRNA_methyltr_YfiC"/>
    <property type="match status" value="1"/>
</dbReference>
<dbReference type="InterPro" id="IPR007848">
    <property type="entry name" value="Small_mtfrase_dom"/>
</dbReference>
<protein>
    <recommendedName>
        <fullName evidence="6">tRNA1(Val) (adenine(37)-N6)-methyltransferase</fullName>
        <ecNumber evidence="6">2.1.1.223</ecNumber>
    </recommendedName>
    <alternativeName>
        <fullName evidence="6">tRNA m6A37 methyltransferase</fullName>
    </alternativeName>
</protein>
<evidence type="ECO:0000256" key="1">
    <source>
        <dbReference type="ARBA" id="ARBA00022490"/>
    </source>
</evidence>
<dbReference type="InterPro" id="IPR002052">
    <property type="entry name" value="DNA_methylase_N6_adenine_CS"/>
</dbReference>
<evidence type="ECO:0000259" key="7">
    <source>
        <dbReference type="Pfam" id="PF05175"/>
    </source>
</evidence>
<comment type="subcellular location">
    <subcellularLocation>
        <location evidence="6">Cytoplasm</location>
    </subcellularLocation>
</comment>
<evidence type="ECO:0000256" key="5">
    <source>
        <dbReference type="ARBA" id="ARBA00022694"/>
    </source>
</evidence>
<dbReference type="GO" id="GO:0032259">
    <property type="term" value="P:methylation"/>
    <property type="evidence" value="ECO:0007669"/>
    <property type="project" value="UniProtKB-KW"/>
</dbReference>
<dbReference type="PRINTS" id="PR00507">
    <property type="entry name" value="N12N6MTFRASE"/>
</dbReference>
<keyword evidence="5 6" id="KW-0819">tRNA processing</keyword>
<keyword evidence="9" id="KW-1185">Reference proteome</keyword>
<dbReference type="GO" id="GO:0003676">
    <property type="term" value="F:nucleic acid binding"/>
    <property type="evidence" value="ECO:0007669"/>
    <property type="project" value="InterPro"/>
</dbReference>
<feature type="domain" description="Methyltransferase small" evidence="7">
    <location>
        <begin position="37"/>
        <end position="119"/>
    </location>
</feature>
<comment type="catalytic activity">
    <reaction evidence="6">
        <text>adenosine(37) in tRNA1(Val) + S-adenosyl-L-methionine = N(6)-methyladenosine(37) in tRNA1(Val) + S-adenosyl-L-homocysteine + H(+)</text>
        <dbReference type="Rhea" id="RHEA:43160"/>
        <dbReference type="Rhea" id="RHEA-COMP:10369"/>
        <dbReference type="Rhea" id="RHEA-COMP:10370"/>
        <dbReference type="ChEBI" id="CHEBI:15378"/>
        <dbReference type="ChEBI" id="CHEBI:57856"/>
        <dbReference type="ChEBI" id="CHEBI:59789"/>
        <dbReference type="ChEBI" id="CHEBI:74411"/>
        <dbReference type="ChEBI" id="CHEBI:74449"/>
        <dbReference type="EC" id="2.1.1.223"/>
    </reaction>
</comment>
<reference evidence="9" key="1">
    <citation type="submission" date="2016-11" db="EMBL/GenBank/DDBJ databases">
        <authorList>
            <person name="Varghese N."/>
            <person name="Submissions S."/>
        </authorList>
    </citation>
    <scope>NUCLEOTIDE SEQUENCE [LARGE SCALE GENOMIC DNA]</scope>
    <source>
        <strain evidence="9">DSM 27370</strain>
    </source>
</reference>
<sequence>MANSYFRFKQFTVYQDKCAMKVGTDGVLLGGWADINDARTILDVGTGTGLIAMMLSQRAPNPVSVDAIDIDMDAVCQAKENVQQSGFFNIKCEHASLAEFVEETGKRYDLIVSNPPYFISSLHSPDSKRTVARHTDSLPVADFIRLSVQILSDNGRISMIFPFSEKELLLSLAEKEGLSVTRITNVRPTPGASYKRVLLELSKCPAAKQENELLIEVSRHQYSPEFMSLLSDFYLAF</sequence>
<dbReference type="Gene3D" id="3.40.50.150">
    <property type="entry name" value="Vaccinia Virus protein VP39"/>
    <property type="match status" value="1"/>
</dbReference>
<evidence type="ECO:0000313" key="8">
    <source>
        <dbReference type="EMBL" id="SHG10217.1"/>
    </source>
</evidence>
<dbReference type="GO" id="GO:0005737">
    <property type="term" value="C:cytoplasm"/>
    <property type="evidence" value="ECO:0007669"/>
    <property type="project" value="UniProtKB-SubCell"/>
</dbReference>
<comment type="function">
    <text evidence="6">Specifically methylates the adenine in position 37 of tRNA(1)(Val) (anticodon cmo5UAC).</text>
</comment>
<evidence type="ECO:0000256" key="4">
    <source>
        <dbReference type="ARBA" id="ARBA00022691"/>
    </source>
</evidence>
<dbReference type="Pfam" id="PF05175">
    <property type="entry name" value="MTS"/>
    <property type="match status" value="1"/>
</dbReference>
<dbReference type="AlphaFoldDB" id="A0A1M5H2J4"/>
<dbReference type="PANTHER" id="PTHR47739">
    <property type="entry name" value="TRNA1(VAL) (ADENINE(37)-N6)-METHYLTRANSFERASE"/>
    <property type="match status" value="1"/>
</dbReference>
<accession>A0A1M5H2J4</accession>
<dbReference type="InterPro" id="IPR029063">
    <property type="entry name" value="SAM-dependent_MTases_sf"/>
</dbReference>
<dbReference type="CDD" id="cd02440">
    <property type="entry name" value="AdoMet_MTases"/>
    <property type="match status" value="1"/>
</dbReference>
<dbReference type="EC" id="2.1.1.223" evidence="6"/>
<dbReference type="PANTHER" id="PTHR47739:SF1">
    <property type="entry name" value="TRNA1(VAL) (ADENINE(37)-N6)-METHYLTRANSFERASE"/>
    <property type="match status" value="1"/>
</dbReference>
<dbReference type="SUPFAM" id="SSF53335">
    <property type="entry name" value="S-adenosyl-L-methionine-dependent methyltransferases"/>
    <property type="match status" value="1"/>
</dbReference>
<dbReference type="GO" id="GO:0008033">
    <property type="term" value="P:tRNA processing"/>
    <property type="evidence" value="ECO:0007669"/>
    <property type="project" value="UniProtKB-UniRule"/>
</dbReference>
<keyword evidence="3 6" id="KW-0808">Transferase</keyword>
<dbReference type="STRING" id="1346286.SAMN05444362_11565"/>
<proteinExistence type="inferred from homology"/>
<comment type="similarity">
    <text evidence="6">Belongs to the methyltransferase superfamily. tRNA (adenine-N(6)-)-methyltransferase family.</text>
</comment>
<dbReference type="EMBL" id="FQUC01000015">
    <property type="protein sequence ID" value="SHG10217.1"/>
    <property type="molecule type" value="Genomic_DNA"/>
</dbReference>
<dbReference type="RefSeq" id="WP_062183219.1">
    <property type="nucleotide sequence ID" value="NZ_BBXL01000020.1"/>
</dbReference>
<evidence type="ECO:0000256" key="6">
    <source>
        <dbReference type="HAMAP-Rule" id="MF_01872"/>
    </source>
</evidence>
<dbReference type="OrthoDB" id="5383291at2"/>
<evidence type="ECO:0000256" key="2">
    <source>
        <dbReference type="ARBA" id="ARBA00022603"/>
    </source>
</evidence>
<organism evidence="8 9">
    <name type="scientific">Dysgonomonas macrotermitis</name>
    <dbReference type="NCBI Taxonomy" id="1346286"/>
    <lineage>
        <taxon>Bacteria</taxon>
        <taxon>Pseudomonadati</taxon>
        <taxon>Bacteroidota</taxon>
        <taxon>Bacteroidia</taxon>
        <taxon>Bacteroidales</taxon>
        <taxon>Dysgonomonadaceae</taxon>
        <taxon>Dysgonomonas</taxon>
    </lineage>
</organism>
<evidence type="ECO:0000313" key="9">
    <source>
        <dbReference type="Proteomes" id="UP000184480"/>
    </source>
</evidence>
<evidence type="ECO:0000256" key="3">
    <source>
        <dbReference type="ARBA" id="ARBA00022679"/>
    </source>
</evidence>
<dbReference type="InterPro" id="IPR050210">
    <property type="entry name" value="tRNA_Adenine-N(6)_MTase"/>
</dbReference>
<name>A0A1M5H2J4_9BACT</name>
<dbReference type="PROSITE" id="PS00092">
    <property type="entry name" value="N6_MTASE"/>
    <property type="match status" value="1"/>
</dbReference>
<keyword evidence="4 6" id="KW-0949">S-adenosyl-L-methionine</keyword>
<dbReference type="InterPro" id="IPR022882">
    <property type="entry name" value="tRNA_adenine-N6_MeTrfase"/>
</dbReference>
<keyword evidence="2 6" id="KW-0489">Methyltransferase</keyword>